<keyword evidence="8" id="KW-1185">Reference proteome</keyword>
<dbReference type="Gene3D" id="2.130.10.10">
    <property type="entry name" value="YVTN repeat-like/Quinoprotein amine dehydrogenase"/>
    <property type="match status" value="1"/>
</dbReference>
<dbReference type="EMBL" id="JAZHXI010000003">
    <property type="protein sequence ID" value="KAL2073770.1"/>
    <property type="molecule type" value="Genomic_DNA"/>
</dbReference>
<dbReference type="PRINTS" id="PR00320">
    <property type="entry name" value="GPROTEINBRPT"/>
</dbReference>
<comment type="caution">
    <text evidence="7">The sequence shown here is derived from an EMBL/GenBank/DDBJ whole genome shotgun (WGS) entry which is preliminary data.</text>
</comment>
<feature type="repeat" description="WD" evidence="5">
    <location>
        <begin position="276"/>
        <end position="317"/>
    </location>
</feature>
<organism evidence="7 8">
    <name type="scientific">Oculimacula yallundae</name>
    <dbReference type="NCBI Taxonomy" id="86028"/>
    <lineage>
        <taxon>Eukaryota</taxon>
        <taxon>Fungi</taxon>
        <taxon>Dikarya</taxon>
        <taxon>Ascomycota</taxon>
        <taxon>Pezizomycotina</taxon>
        <taxon>Leotiomycetes</taxon>
        <taxon>Helotiales</taxon>
        <taxon>Ploettnerulaceae</taxon>
        <taxon>Oculimacula</taxon>
    </lineage>
</organism>
<dbReference type="PANTHER" id="PTHR46202">
    <property type="entry name" value="DNA EXCISION REPAIR PROTEIN ERCC-8"/>
    <property type="match status" value="1"/>
</dbReference>
<feature type="compositionally biased region" description="Acidic residues" evidence="6">
    <location>
        <begin position="423"/>
        <end position="432"/>
    </location>
</feature>
<sequence length="468" mass="50915">MNQLLFDRSSGLLGSQAFARIQTSQRINSIQPAPRLRFNGGEKEATVVDDDDGETLSAPAAENPEAKIWAHQSGVNSLAIDVDNRLLLSGGANSTIKVWNLDENETGAKHTFKPSSIVPKTSLTHKFGITQLNFFPFDSGAFLSSSYDHHLKIYSTETLAVSGDFDLSSIVYTHALSPIASHLLVACATQHPAVRLVDLRSGSSTHSLAGHHGALLCLAWSPTVDHILASGSIDGTVRLWDIRKSSGALGVLDMEDSTGIEGTDGMGRSARPRDSGRSHSAAVNGLTWTGDGSYIISAGHDDRIRVWDAATGANTLASFGPTLKNGHLSSLPLVVTPPGTLPPRQDLLFFPNEKELLVFELHEGRLLKRLKVPGPTIAAVRSRTGERNVKSRVTGLVWRGLASSIYSSHTDGQIKAWLPRTAEDDELDDEEERYDKRDEDNQNEGAKRKRQVLDDVFRDLTRQKITFG</sequence>
<dbReference type="SMART" id="SM00320">
    <property type="entry name" value="WD40"/>
    <property type="match status" value="5"/>
</dbReference>
<evidence type="ECO:0000256" key="1">
    <source>
        <dbReference type="ARBA" id="ARBA00022574"/>
    </source>
</evidence>
<dbReference type="Proteomes" id="UP001595075">
    <property type="component" value="Unassembled WGS sequence"/>
</dbReference>
<evidence type="ECO:0000256" key="4">
    <source>
        <dbReference type="ARBA" id="ARBA00023204"/>
    </source>
</evidence>
<evidence type="ECO:0000313" key="8">
    <source>
        <dbReference type="Proteomes" id="UP001595075"/>
    </source>
</evidence>
<gene>
    <name evidence="7" type="ORF">VTL71DRAFT_11096</name>
</gene>
<dbReference type="InterPro" id="IPR019775">
    <property type="entry name" value="WD40_repeat_CS"/>
</dbReference>
<dbReference type="Pfam" id="PF00400">
    <property type="entry name" value="WD40"/>
    <property type="match status" value="4"/>
</dbReference>
<evidence type="ECO:0000256" key="2">
    <source>
        <dbReference type="ARBA" id="ARBA00022737"/>
    </source>
</evidence>
<evidence type="ECO:0000256" key="5">
    <source>
        <dbReference type="PROSITE-ProRule" id="PRU00221"/>
    </source>
</evidence>
<proteinExistence type="predicted"/>
<protein>
    <recommendedName>
        <fullName evidence="9">DNA excision repair protein ERCC-8</fullName>
    </recommendedName>
</protein>
<dbReference type="InterPro" id="IPR015943">
    <property type="entry name" value="WD40/YVTN_repeat-like_dom_sf"/>
</dbReference>
<evidence type="ECO:0000256" key="3">
    <source>
        <dbReference type="ARBA" id="ARBA00022763"/>
    </source>
</evidence>
<feature type="repeat" description="WD" evidence="5">
    <location>
        <begin position="208"/>
        <end position="243"/>
    </location>
</feature>
<keyword evidence="4" id="KW-0234">DNA repair</keyword>
<dbReference type="InterPro" id="IPR001680">
    <property type="entry name" value="WD40_rpt"/>
</dbReference>
<evidence type="ECO:0000313" key="7">
    <source>
        <dbReference type="EMBL" id="KAL2073770.1"/>
    </source>
</evidence>
<keyword evidence="3" id="KW-0227">DNA damage</keyword>
<dbReference type="InterPro" id="IPR020472">
    <property type="entry name" value="WD40_PAC1"/>
</dbReference>
<dbReference type="PROSITE" id="PS00678">
    <property type="entry name" value="WD_REPEATS_1"/>
    <property type="match status" value="3"/>
</dbReference>
<feature type="region of interest" description="Disordered" evidence="6">
    <location>
        <begin position="260"/>
        <end position="282"/>
    </location>
</feature>
<keyword evidence="1 5" id="KW-0853">WD repeat</keyword>
<keyword evidence="2" id="KW-0677">Repeat</keyword>
<dbReference type="PANTHER" id="PTHR46202:SF1">
    <property type="entry name" value="DNA EXCISION REPAIR PROTEIN ERCC-8"/>
    <property type="match status" value="1"/>
</dbReference>
<dbReference type="InterPro" id="IPR042238">
    <property type="entry name" value="Rad28/ERCC8/Ckn1/ATCSA-1"/>
</dbReference>
<reference evidence="7 8" key="1">
    <citation type="journal article" date="2024" name="Commun. Biol.">
        <title>Comparative genomic analysis of thermophilic fungi reveals convergent evolutionary adaptations and gene losses.</title>
        <authorList>
            <person name="Steindorff A.S."/>
            <person name="Aguilar-Pontes M.V."/>
            <person name="Robinson A.J."/>
            <person name="Andreopoulos B."/>
            <person name="LaButti K."/>
            <person name="Kuo A."/>
            <person name="Mondo S."/>
            <person name="Riley R."/>
            <person name="Otillar R."/>
            <person name="Haridas S."/>
            <person name="Lipzen A."/>
            <person name="Grimwood J."/>
            <person name="Schmutz J."/>
            <person name="Clum A."/>
            <person name="Reid I.D."/>
            <person name="Moisan M.C."/>
            <person name="Butler G."/>
            <person name="Nguyen T.T.M."/>
            <person name="Dewar K."/>
            <person name="Conant G."/>
            <person name="Drula E."/>
            <person name="Henrissat B."/>
            <person name="Hansel C."/>
            <person name="Singer S."/>
            <person name="Hutchinson M.I."/>
            <person name="de Vries R.P."/>
            <person name="Natvig D.O."/>
            <person name="Powell A.J."/>
            <person name="Tsang A."/>
            <person name="Grigoriev I.V."/>
        </authorList>
    </citation>
    <scope>NUCLEOTIDE SEQUENCE [LARGE SCALE GENOMIC DNA]</scope>
    <source>
        <strain evidence="7 8">CBS 494.80</strain>
    </source>
</reference>
<dbReference type="InterPro" id="IPR036322">
    <property type="entry name" value="WD40_repeat_dom_sf"/>
</dbReference>
<feature type="region of interest" description="Disordered" evidence="6">
    <location>
        <begin position="420"/>
        <end position="448"/>
    </location>
</feature>
<evidence type="ECO:0000256" key="6">
    <source>
        <dbReference type="SAM" id="MobiDB-lite"/>
    </source>
</evidence>
<dbReference type="PROSITE" id="PS50082">
    <property type="entry name" value="WD_REPEATS_2"/>
    <property type="match status" value="3"/>
</dbReference>
<accession>A0ABR4CV64</accession>
<feature type="repeat" description="WD" evidence="5">
    <location>
        <begin position="68"/>
        <end position="109"/>
    </location>
</feature>
<name>A0ABR4CV64_9HELO</name>
<dbReference type="SUPFAM" id="SSF50978">
    <property type="entry name" value="WD40 repeat-like"/>
    <property type="match status" value="1"/>
</dbReference>
<evidence type="ECO:0008006" key="9">
    <source>
        <dbReference type="Google" id="ProtNLM"/>
    </source>
</evidence>
<dbReference type="PROSITE" id="PS50294">
    <property type="entry name" value="WD_REPEATS_REGION"/>
    <property type="match status" value="3"/>
</dbReference>